<proteinExistence type="predicted"/>
<dbReference type="Proteomes" id="UP000626092">
    <property type="component" value="Unassembled WGS sequence"/>
</dbReference>
<reference evidence="1" key="1">
    <citation type="submission" date="2019-11" db="EMBL/GenBank/DDBJ databases">
        <authorList>
            <person name="Liu Y."/>
            <person name="Hou J."/>
            <person name="Li T.-Q."/>
            <person name="Guan C.-H."/>
            <person name="Wu X."/>
            <person name="Wu H.-Z."/>
            <person name="Ling F."/>
            <person name="Zhang R."/>
            <person name="Shi X.-G."/>
            <person name="Ren J.-P."/>
            <person name="Chen E.-F."/>
            <person name="Sun J.-M."/>
        </authorList>
    </citation>
    <scope>NUCLEOTIDE SEQUENCE</scope>
    <source>
        <strain evidence="1">Adult_tree_wgs_1</strain>
        <tissue evidence="1">Leaves</tissue>
    </source>
</reference>
<evidence type="ECO:0000313" key="2">
    <source>
        <dbReference type="Proteomes" id="UP000626092"/>
    </source>
</evidence>
<accession>A0A834H3B7</accession>
<name>A0A834H3B7_RHOSS</name>
<keyword evidence="2" id="KW-1185">Reference proteome</keyword>
<gene>
    <name evidence="1" type="ORF">RHSIM_Rhsim03G0022900</name>
</gene>
<sequence>MAKAIFPRSSANVKTWVSDKTAKDLNSSAPVEFSFLVNTKGILQLPGEGERRGSESGLRTELSATMLALASVGVLVSMTFSRVYPTWGEGSVP</sequence>
<dbReference type="EMBL" id="WJXA01000003">
    <property type="protein sequence ID" value="KAF7147472.1"/>
    <property type="molecule type" value="Genomic_DNA"/>
</dbReference>
<evidence type="ECO:0000313" key="1">
    <source>
        <dbReference type="EMBL" id="KAF7147472.1"/>
    </source>
</evidence>
<comment type="caution">
    <text evidence="1">The sequence shown here is derived from an EMBL/GenBank/DDBJ whole genome shotgun (WGS) entry which is preliminary data.</text>
</comment>
<organism evidence="1 2">
    <name type="scientific">Rhododendron simsii</name>
    <name type="common">Sims's rhododendron</name>
    <dbReference type="NCBI Taxonomy" id="118357"/>
    <lineage>
        <taxon>Eukaryota</taxon>
        <taxon>Viridiplantae</taxon>
        <taxon>Streptophyta</taxon>
        <taxon>Embryophyta</taxon>
        <taxon>Tracheophyta</taxon>
        <taxon>Spermatophyta</taxon>
        <taxon>Magnoliopsida</taxon>
        <taxon>eudicotyledons</taxon>
        <taxon>Gunneridae</taxon>
        <taxon>Pentapetalae</taxon>
        <taxon>asterids</taxon>
        <taxon>Ericales</taxon>
        <taxon>Ericaceae</taxon>
        <taxon>Ericoideae</taxon>
        <taxon>Rhodoreae</taxon>
        <taxon>Rhododendron</taxon>
    </lineage>
</organism>
<protein>
    <submittedName>
        <fullName evidence="1">Uncharacterized protein</fullName>
    </submittedName>
</protein>
<dbReference type="AlphaFoldDB" id="A0A834H3B7"/>